<dbReference type="SUPFAM" id="SSF55729">
    <property type="entry name" value="Acyl-CoA N-acyltransferases (Nat)"/>
    <property type="match status" value="1"/>
</dbReference>
<gene>
    <name evidence="4" type="ORF">OE229_17320</name>
</gene>
<dbReference type="EMBL" id="CP106879">
    <property type="protein sequence ID" value="UYC80845.1"/>
    <property type="molecule type" value="Genomic_DNA"/>
</dbReference>
<evidence type="ECO:0000259" key="3">
    <source>
        <dbReference type="PROSITE" id="PS51186"/>
    </source>
</evidence>
<dbReference type="CDD" id="cd04301">
    <property type="entry name" value="NAT_SF"/>
    <property type="match status" value="1"/>
</dbReference>
<evidence type="ECO:0000256" key="2">
    <source>
        <dbReference type="ARBA" id="ARBA00023315"/>
    </source>
</evidence>
<reference evidence="4" key="1">
    <citation type="submission" date="2022-09" db="EMBL/GenBank/DDBJ databases">
        <title>Taxonomy of Curtobacterium flaccumfaciens.</title>
        <authorList>
            <person name="Osdaghi E."/>
            <person name="Taghavi S.M."/>
            <person name="Hamidizade M."/>
            <person name="Abachi H."/>
            <person name="Fazliarab A."/>
            <person name="Baeyen S."/>
            <person name="Portier P."/>
            <person name="Van Vaerenbergh J."/>
            <person name="Jacques M.-A."/>
        </authorList>
    </citation>
    <scope>NUCLEOTIDE SEQUENCE</scope>
    <source>
        <strain evidence="4">AGQB46</strain>
    </source>
</reference>
<evidence type="ECO:0000256" key="1">
    <source>
        <dbReference type="ARBA" id="ARBA00022679"/>
    </source>
</evidence>
<dbReference type="GO" id="GO:0016747">
    <property type="term" value="F:acyltransferase activity, transferring groups other than amino-acyl groups"/>
    <property type="evidence" value="ECO:0007669"/>
    <property type="project" value="InterPro"/>
</dbReference>
<evidence type="ECO:0000313" key="4">
    <source>
        <dbReference type="EMBL" id="UYC80845.1"/>
    </source>
</evidence>
<dbReference type="InterPro" id="IPR050680">
    <property type="entry name" value="YpeA/RimI_acetyltransf"/>
</dbReference>
<dbReference type="InterPro" id="IPR016181">
    <property type="entry name" value="Acyl_CoA_acyltransferase"/>
</dbReference>
<dbReference type="InterPro" id="IPR000182">
    <property type="entry name" value="GNAT_dom"/>
</dbReference>
<evidence type="ECO:0000313" key="5">
    <source>
        <dbReference type="Proteomes" id="UP001062223"/>
    </source>
</evidence>
<dbReference type="Proteomes" id="UP001062223">
    <property type="component" value="Chromosome"/>
</dbReference>
<keyword evidence="2" id="KW-0012">Acyltransferase</keyword>
<dbReference type="PANTHER" id="PTHR43420">
    <property type="entry name" value="ACETYLTRANSFERASE"/>
    <property type="match status" value="1"/>
</dbReference>
<dbReference type="RefSeq" id="WP_111057486.1">
    <property type="nucleotide sequence ID" value="NZ_CP106879.1"/>
</dbReference>
<name>A0A9Q9P953_9MICO</name>
<dbReference type="Gene3D" id="3.40.630.30">
    <property type="match status" value="1"/>
</dbReference>
<sequence length="162" mass="17764">MGIELVEHRSAKDVRRILEALPEWFGDVDAIDNYVAAAENDDYGSLLAVAPDGVIGAALTRRHFREAAELHLIAVHPEARGTGVGRLLVERIASRLAVDGCTLLSVHTVGPSFENEPYAQTRAFYRSVGFVPLEEHDGLDWPGPTLILVRPLVVQMQQDGSR</sequence>
<dbReference type="Pfam" id="PF13508">
    <property type="entry name" value="Acetyltransf_7"/>
    <property type="match status" value="1"/>
</dbReference>
<protein>
    <submittedName>
        <fullName evidence="4">GNAT family N-acetyltransferase</fullName>
    </submittedName>
</protein>
<accession>A0A9Q9P953</accession>
<organism evidence="4 5">
    <name type="scientific">Curtobacterium poinsettiae</name>
    <dbReference type="NCBI Taxonomy" id="159612"/>
    <lineage>
        <taxon>Bacteria</taxon>
        <taxon>Bacillati</taxon>
        <taxon>Actinomycetota</taxon>
        <taxon>Actinomycetes</taxon>
        <taxon>Micrococcales</taxon>
        <taxon>Microbacteriaceae</taxon>
        <taxon>Curtobacterium</taxon>
    </lineage>
</organism>
<dbReference type="KEGG" id="cpoi:OE229_17320"/>
<dbReference type="AlphaFoldDB" id="A0A9Q9P953"/>
<proteinExistence type="predicted"/>
<dbReference type="PROSITE" id="PS51186">
    <property type="entry name" value="GNAT"/>
    <property type="match status" value="1"/>
</dbReference>
<feature type="domain" description="N-acetyltransferase" evidence="3">
    <location>
        <begin position="1"/>
        <end position="153"/>
    </location>
</feature>
<keyword evidence="1" id="KW-0808">Transferase</keyword>